<dbReference type="PANTHER" id="PTHR11757:SF19">
    <property type="entry name" value="PROLYL ENDOPEPTIDASE-LIKE"/>
    <property type="match status" value="1"/>
</dbReference>
<evidence type="ECO:0000259" key="6">
    <source>
        <dbReference type="Pfam" id="PF02897"/>
    </source>
</evidence>
<comment type="similarity">
    <text evidence="1">Belongs to the peptidase S9A family.</text>
</comment>
<dbReference type="PANTHER" id="PTHR11757">
    <property type="entry name" value="PROTEASE FAMILY S9A OLIGOPEPTIDASE"/>
    <property type="match status" value="1"/>
</dbReference>
<name>A0A0C1QHI3_9RICK</name>
<comment type="caution">
    <text evidence="7">The sequence shown here is derived from an EMBL/GenBank/DDBJ whole genome shotgun (WGS) entry which is preliminary data.</text>
</comment>
<dbReference type="PATRIC" id="fig|86105.3.peg.1132"/>
<dbReference type="PRINTS" id="PR00862">
    <property type="entry name" value="PROLIGOPTASE"/>
</dbReference>
<dbReference type="GO" id="GO:0006508">
    <property type="term" value="P:proteolysis"/>
    <property type="evidence" value="ECO:0007669"/>
    <property type="project" value="UniProtKB-KW"/>
</dbReference>
<dbReference type="GO" id="GO:0004252">
    <property type="term" value="F:serine-type endopeptidase activity"/>
    <property type="evidence" value="ECO:0007669"/>
    <property type="project" value="UniProtKB-EC"/>
</dbReference>
<dbReference type="SUPFAM" id="SSF53474">
    <property type="entry name" value="alpha/beta-Hydrolases"/>
    <property type="match status" value="1"/>
</dbReference>
<accession>A0A0C1QHI3</accession>
<gene>
    <name evidence="7" type="primary">ptrB_2</name>
    <name evidence="7" type="ORF">NF27_EY00650</name>
</gene>
<dbReference type="OrthoDB" id="9801421at2"/>
<dbReference type="Pfam" id="PF00326">
    <property type="entry name" value="Peptidase_S9"/>
    <property type="match status" value="1"/>
</dbReference>
<dbReference type="InterPro" id="IPR023302">
    <property type="entry name" value="Pept_S9A_N"/>
</dbReference>
<evidence type="ECO:0000313" key="7">
    <source>
        <dbReference type="EMBL" id="KIE04969.1"/>
    </source>
</evidence>
<keyword evidence="4" id="KW-0720">Serine protease</keyword>
<evidence type="ECO:0000256" key="3">
    <source>
        <dbReference type="ARBA" id="ARBA00022801"/>
    </source>
</evidence>
<keyword evidence="8" id="KW-1185">Reference proteome</keyword>
<keyword evidence="3 7" id="KW-0378">Hydrolase</keyword>
<dbReference type="Pfam" id="PF02897">
    <property type="entry name" value="Peptidase_S9_N"/>
    <property type="match status" value="1"/>
</dbReference>
<dbReference type="EC" id="3.4.21.83" evidence="7"/>
<keyword evidence="2 7" id="KW-0645">Protease</keyword>
<dbReference type="FunFam" id="3.40.50.1820:FF:000005">
    <property type="entry name" value="Prolyl endopeptidase"/>
    <property type="match status" value="1"/>
</dbReference>
<protein>
    <submittedName>
        <fullName evidence="7">Protease II</fullName>
        <ecNumber evidence="7">3.4.21.83</ecNumber>
    </submittedName>
</protein>
<evidence type="ECO:0000256" key="1">
    <source>
        <dbReference type="ARBA" id="ARBA00005228"/>
    </source>
</evidence>
<reference evidence="7 8" key="1">
    <citation type="submission" date="2014-11" db="EMBL/GenBank/DDBJ databases">
        <title>A Rickettsiales Symbiont of Amoebae With Ancient Features.</title>
        <authorList>
            <person name="Schulz F."/>
            <person name="Martijn J."/>
            <person name="Wascher F."/>
            <person name="Kostanjsek R."/>
            <person name="Ettema T.J."/>
            <person name="Horn M."/>
        </authorList>
    </citation>
    <scope>NUCLEOTIDE SEQUENCE [LARGE SCALE GENOMIC DNA]</scope>
    <source>
        <strain evidence="7 8">UWC36</strain>
    </source>
</reference>
<dbReference type="EMBL" id="JSWE01000124">
    <property type="protein sequence ID" value="KIE04969.1"/>
    <property type="molecule type" value="Genomic_DNA"/>
</dbReference>
<dbReference type="InterPro" id="IPR002470">
    <property type="entry name" value="Peptidase_S9A"/>
</dbReference>
<feature type="domain" description="Peptidase S9A N-terminal" evidence="6">
    <location>
        <begin position="4"/>
        <end position="405"/>
    </location>
</feature>
<feature type="domain" description="Peptidase S9 prolyl oligopeptidase catalytic" evidence="5">
    <location>
        <begin position="468"/>
        <end position="682"/>
    </location>
</feature>
<dbReference type="Proteomes" id="UP000031258">
    <property type="component" value="Unassembled WGS sequence"/>
</dbReference>
<dbReference type="RefSeq" id="WP_039456994.1">
    <property type="nucleotide sequence ID" value="NZ_JSWE01000124.1"/>
</dbReference>
<dbReference type="Gene3D" id="2.130.10.120">
    <property type="entry name" value="Prolyl oligopeptidase, N-terminal domain"/>
    <property type="match status" value="1"/>
</dbReference>
<dbReference type="InterPro" id="IPR051543">
    <property type="entry name" value="Serine_Peptidase_S9A"/>
</dbReference>
<proteinExistence type="inferred from homology"/>
<evidence type="ECO:0000256" key="2">
    <source>
        <dbReference type="ARBA" id="ARBA00022670"/>
    </source>
</evidence>
<dbReference type="Gene3D" id="3.40.50.1820">
    <property type="entry name" value="alpha/beta hydrolase"/>
    <property type="match status" value="1"/>
</dbReference>
<dbReference type="AlphaFoldDB" id="A0A0C1QHI3"/>
<organism evidence="7 8">
    <name type="scientific">Candidatus Jidaibacter acanthamoebae</name>
    <dbReference type="NCBI Taxonomy" id="86105"/>
    <lineage>
        <taxon>Bacteria</taxon>
        <taxon>Pseudomonadati</taxon>
        <taxon>Pseudomonadota</taxon>
        <taxon>Alphaproteobacteria</taxon>
        <taxon>Rickettsiales</taxon>
        <taxon>Candidatus Midichloriaceae</taxon>
        <taxon>Candidatus Jidaibacter</taxon>
    </lineage>
</organism>
<evidence type="ECO:0000313" key="8">
    <source>
        <dbReference type="Proteomes" id="UP000031258"/>
    </source>
</evidence>
<sequence>MSLPPVAKKIPYIFEIHSEKLTDDYAWLRDKNWPDVKDEEVLNYLKEENKYFESIMASQKDMEEAIYKELKNRIKLTDTTYPIKRNEYYYYSRTTEHSNYQIFCRKKNSLDNPEEIILDCDELGKDLCFFDLGAIAISPDHSMLAYSTDTTGGERYNIYVKNLNSNALLRDEISDSIGSIVWHKNGKGFFYTKLNEFWRTDKVYYHELGTSSEQDKLIFKENDQIFRVSISKSKSEQFLIIDSESKDYNEILVLDFNSDNLEPKLIEPRKDNHLYYIEHRDGYFYIKTNSGGKNFRLVKAPLTSPESANWQEVIPHSNENYLTDFFTFKDTIVVQSQHKGLSCLKVYDYDFKNFHKINFPDPSYFISPIFTTFDDVNIRFSYSSLNSPEMIMENSFFDNHIETLKTKEVLGGYDKSYYASERIFAKGKDGVEIPISLVYRKDRFKHDGSNPLYLYGYGSYGYPTHARFRSDIVSLLDRGFVYAIAHIRGGDEMGQEWYLDGKLLNKKNTFDDFIVCAEYLIANNYTRKQNIVIVGGSAGGLLVGVCVNERPDLFKMAVADVPYVDALNTMLDESLPLTPGEYSEWGNPKNEEYYRYIKSYSPYDNIKRQDYPALYVTAGLTDPRVTYWEPAKWVAKLRDYKTDNNLLVLKTNMDAGHCGASGRFEYLKDSAQEYSFILKIFGV</sequence>
<evidence type="ECO:0000259" key="5">
    <source>
        <dbReference type="Pfam" id="PF00326"/>
    </source>
</evidence>
<dbReference type="InterPro" id="IPR029058">
    <property type="entry name" value="AB_hydrolase_fold"/>
</dbReference>
<evidence type="ECO:0000256" key="4">
    <source>
        <dbReference type="ARBA" id="ARBA00022825"/>
    </source>
</evidence>
<dbReference type="SUPFAM" id="SSF50993">
    <property type="entry name" value="Peptidase/esterase 'gauge' domain"/>
    <property type="match status" value="1"/>
</dbReference>
<dbReference type="InterPro" id="IPR001375">
    <property type="entry name" value="Peptidase_S9_cat"/>
</dbReference>